<gene>
    <name evidence="3" type="ORF">TKV_c13380</name>
</gene>
<dbReference type="STRING" id="2325.TKV_c13380"/>
<feature type="domain" description="PilZ" evidence="1">
    <location>
        <begin position="96"/>
        <end position="198"/>
    </location>
</feature>
<dbReference type="SUPFAM" id="SSF141371">
    <property type="entry name" value="PilZ domain-like"/>
    <property type="match status" value="1"/>
</dbReference>
<dbReference type="KEGG" id="tki:TKV_c13380"/>
<sequence>MTHLNLQPGQKLRLGIGNSQTMYSSQVQDISKDGSILIDTPIYSGHLVPVRVGSIIQVIYFTKQGLFTFYAKVLNRFSGKLPLLEIMPISSVERLQRRQYFRLEKIIPFTYTIKDDEEGKVYKGIIQDISGGGLRCKVDKKLEIGTVINCNFTLNKEISVSGKVVRFEELLEKGYEIGLCYIDIDEKMREKIISYIFEEQRKSRLKGIE</sequence>
<evidence type="ECO:0000313" key="4">
    <source>
        <dbReference type="Proteomes" id="UP000029669"/>
    </source>
</evidence>
<dbReference type="GO" id="GO:0035438">
    <property type="term" value="F:cyclic-di-GMP binding"/>
    <property type="evidence" value="ECO:0007669"/>
    <property type="project" value="InterPro"/>
</dbReference>
<keyword evidence="4" id="KW-1185">Reference proteome</keyword>
<dbReference type="HOGENOM" id="CLU_086342_0_0_9"/>
<organism evidence="3 4">
    <name type="scientific">Thermoanaerobacter kivui</name>
    <name type="common">Acetogenium kivui</name>
    <dbReference type="NCBI Taxonomy" id="2325"/>
    <lineage>
        <taxon>Bacteria</taxon>
        <taxon>Bacillati</taxon>
        <taxon>Bacillota</taxon>
        <taxon>Clostridia</taxon>
        <taxon>Thermoanaerobacterales</taxon>
        <taxon>Thermoanaerobacteraceae</taxon>
        <taxon>Thermoanaerobacter</taxon>
    </lineage>
</organism>
<dbReference type="Pfam" id="PF12945">
    <property type="entry name" value="PilZNR"/>
    <property type="match status" value="1"/>
</dbReference>
<name>A0A097ARS9_THEKI</name>
<dbReference type="EMBL" id="CP009170">
    <property type="protein sequence ID" value="AIS52509.1"/>
    <property type="molecule type" value="Genomic_DNA"/>
</dbReference>
<dbReference type="RefSeq" id="WP_049685257.1">
    <property type="nucleotide sequence ID" value="NZ_CP009170.1"/>
</dbReference>
<reference evidence="4" key="1">
    <citation type="journal article" date="2015" name="Genome Announc.">
        <title>Whole-Genome Sequences of 80 Environmental and Clinical Isolates of Burkholderia pseudomallei.</title>
        <authorList>
            <person name="Johnson S.L."/>
            <person name="Baker A.L."/>
            <person name="Chain P.S."/>
            <person name="Currie B.J."/>
            <person name="Daligault H.E."/>
            <person name="Davenport K.W."/>
            <person name="Davis C.B."/>
            <person name="Inglis T.J."/>
            <person name="Kaestli M."/>
            <person name="Koren S."/>
            <person name="Mayo M."/>
            <person name="Merritt A.J."/>
            <person name="Price E.P."/>
            <person name="Sarovich D.S."/>
            <person name="Warner J."/>
            <person name="Rosovitz M.J."/>
        </authorList>
    </citation>
    <scope>NUCLEOTIDE SEQUENCE [LARGE SCALE GENOMIC DNA]</scope>
    <source>
        <strain evidence="4">DSM 2030</strain>
    </source>
</reference>
<protein>
    <submittedName>
        <fullName evidence="3">Putative glycosyltransferase</fullName>
    </submittedName>
</protein>
<accession>A0A097ARS9</accession>
<proteinExistence type="predicted"/>
<dbReference type="GO" id="GO:0016740">
    <property type="term" value="F:transferase activity"/>
    <property type="evidence" value="ECO:0007669"/>
    <property type="project" value="UniProtKB-KW"/>
</dbReference>
<dbReference type="AlphaFoldDB" id="A0A097ARS9"/>
<dbReference type="Gene3D" id="2.40.10.220">
    <property type="entry name" value="predicted glycosyltransferase like domains"/>
    <property type="match status" value="1"/>
</dbReference>
<dbReference type="Proteomes" id="UP000029669">
    <property type="component" value="Chromosome"/>
</dbReference>
<dbReference type="OrthoDB" id="9783080at2"/>
<keyword evidence="3" id="KW-0808">Transferase</keyword>
<dbReference type="InterPro" id="IPR009926">
    <property type="entry name" value="T3SS_YcgR_PilZN"/>
</dbReference>
<dbReference type="Pfam" id="PF07238">
    <property type="entry name" value="PilZ"/>
    <property type="match status" value="1"/>
</dbReference>
<dbReference type="eggNOG" id="COG5581">
    <property type="taxonomic scope" value="Bacteria"/>
</dbReference>
<evidence type="ECO:0000313" key="3">
    <source>
        <dbReference type="EMBL" id="AIS52509.1"/>
    </source>
</evidence>
<evidence type="ECO:0000259" key="2">
    <source>
        <dbReference type="Pfam" id="PF12945"/>
    </source>
</evidence>
<evidence type="ECO:0000259" key="1">
    <source>
        <dbReference type="Pfam" id="PF07238"/>
    </source>
</evidence>
<dbReference type="InterPro" id="IPR009875">
    <property type="entry name" value="PilZ_domain"/>
</dbReference>
<feature type="domain" description="Type III secretion system flagellar brake protein YcgR PilZN" evidence="2">
    <location>
        <begin position="7"/>
        <end position="86"/>
    </location>
</feature>